<feature type="region of interest" description="Disordered" evidence="1">
    <location>
        <begin position="31"/>
        <end position="52"/>
    </location>
</feature>
<comment type="caution">
    <text evidence="3">The sequence shown here is derived from an EMBL/GenBank/DDBJ whole genome shotgun (WGS) entry which is preliminary data.</text>
</comment>
<protein>
    <recommendedName>
        <fullName evidence="2">Secretion system C-terminal sorting domain-containing protein</fullName>
    </recommendedName>
</protein>
<gene>
    <name evidence="3" type="ORF">CEE37_13315</name>
</gene>
<dbReference type="PANTHER" id="PTHR43739:SF5">
    <property type="entry name" value="EXO-ALPHA-SIALIDASE"/>
    <property type="match status" value="1"/>
</dbReference>
<evidence type="ECO:0000313" key="3">
    <source>
        <dbReference type="EMBL" id="TKJ37938.1"/>
    </source>
</evidence>
<evidence type="ECO:0000256" key="1">
    <source>
        <dbReference type="SAM" id="MobiDB-lite"/>
    </source>
</evidence>
<dbReference type="Gene3D" id="2.60.40.3880">
    <property type="match status" value="1"/>
</dbReference>
<name>A0A532USN1_UNCL8</name>
<dbReference type="InterPro" id="IPR036278">
    <property type="entry name" value="Sialidase_sf"/>
</dbReference>
<dbReference type="Proteomes" id="UP000319619">
    <property type="component" value="Unassembled WGS sequence"/>
</dbReference>
<dbReference type="PANTHER" id="PTHR43739">
    <property type="entry name" value="XYLOGLUCANASE (EUROFUNG)"/>
    <property type="match status" value="1"/>
</dbReference>
<dbReference type="EMBL" id="NJBN01000011">
    <property type="protein sequence ID" value="TKJ37938.1"/>
    <property type="molecule type" value="Genomic_DNA"/>
</dbReference>
<feature type="domain" description="Secretion system C-terminal sorting" evidence="2">
    <location>
        <begin position="920"/>
        <end position="993"/>
    </location>
</feature>
<dbReference type="Gene3D" id="2.130.10.10">
    <property type="entry name" value="YVTN repeat-like/Quinoprotein amine dehydrogenase"/>
    <property type="match status" value="5"/>
</dbReference>
<evidence type="ECO:0000259" key="2">
    <source>
        <dbReference type="Pfam" id="PF18962"/>
    </source>
</evidence>
<dbReference type="InterPro" id="IPR015943">
    <property type="entry name" value="WD40/YVTN_repeat-like_dom_sf"/>
</dbReference>
<feature type="compositionally biased region" description="Polar residues" evidence="1">
    <location>
        <begin position="31"/>
        <end position="41"/>
    </location>
</feature>
<dbReference type="NCBIfam" id="TIGR04183">
    <property type="entry name" value="Por_Secre_tail"/>
    <property type="match status" value="1"/>
</dbReference>
<dbReference type="Pfam" id="PF18962">
    <property type="entry name" value="Por_Secre_tail"/>
    <property type="match status" value="1"/>
</dbReference>
<evidence type="ECO:0000313" key="4">
    <source>
        <dbReference type="Proteomes" id="UP000319619"/>
    </source>
</evidence>
<organism evidence="3 4">
    <name type="scientific">candidate division LCP-89 bacterium B3_LCP</name>
    <dbReference type="NCBI Taxonomy" id="2012998"/>
    <lineage>
        <taxon>Bacteria</taxon>
        <taxon>Pseudomonadati</taxon>
        <taxon>Bacteria division LCP-89</taxon>
    </lineage>
</organism>
<sequence length="998" mass="108731">MKKYYLPIAVISLLLIAVFILPKVIQNVTETSEPATDSLSESKPVKKEKSGRPADWFVRQRAYPSSTIDIDAYRRALGQARQLRAQYPQTDDVVWEEAGPNNIGGRVTALGIHPSNPDVIYAGAADGGVLKSIDGGSSWFPVFDETGTMSIGAITMDPNDPNTIWVGTGEANAAGDNYPGDGIYRSINGGASWDHMGLDDSYHIGRIAIDPSNSQKIFAAACGAQFGTNPERGVYRTENGGATWERVLYLTDSTAAIDVVINPQTPQIVYAAMWERIRHPDSRSVGGITSGIWRSSDGGDNWTLLTNGLPPSAPDVGRIGITICNSQPNVLYALYADHPGYQMGIWKTTDGGNSWSQTSGSPGSYLYSSFGWYFGNIYVDPVNPDKVFALGIYLYRTTNGGNSWSSVNGFMHVDHHALWINPDNPNLIYDGNDGGVYYSTSGGSSNSWIKSYDLHISQFYAMEIDYLNPYRLYGGTQDNGTLRTWTGALDDWEMIYGGDGFYCVVDYTNSNTIFAEYQWGEMAKSTNGGNSFYSCLNGVTGSDRRNWNTPFAMDPVNHNVLYYGTYRVYKTTNLADNWTVVSSDLTDGPSGGTLTWNTITTIAVAPTDNQVVYVGTDDGNVWVSQNGGGDWTSISSGLPDRWVTRVAASPQDESIVYVTISGYRFNEYLPHVFRSTNFGSDWQDISGNLPEAPVNVISEDPQNPQRLFIGTDMGVFYTEDLGTNWQPMGTDLPLCSVNDMKIHNPTRTLVAGTHGRSMYETSLDSLSGSIDVSIELTPENPPIRIPATGGTFYYNIAATNNEPLSQDVTVWCDVTLPNGSSFGPVLGPVTVTMGSGVTIDRDRQQDVPAGAPAGLYQYNAYVGVYPNTIWDDDSFPFTKLSTGGDGILIENWHNSGESFEDEAIFASSSQPDDLVLIGAYPNPFNPTTVISFELRVASLVTLSIYDISGRKVVELVNGWRDAGTHEVKLDGAGLASGIYIYILNAGELISSGKMVLIK</sequence>
<reference evidence="3 4" key="1">
    <citation type="submission" date="2017-06" db="EMBL/GenBank/DDBJ databases">
        <title>Novel microbial phyla capable of carbon fixation and sulfur reduction in deep-sea sediments.</title>
        <authorList>
            <person name="Huang J."/>
            <person name="Baker B."/>
            <person name="Wang Y."/>
        </authorList>
    </citation>
    <scope>NUCLEOTIDE SEQUENCE [LARGE SCALE GENOMIC DNA]</scope>
    <source>
        <strain evidence="3">B3_LCP</strain>
    </source>
</reference>
<dbReference type="InterPro" id="IPR026444">
    <property type="entry name" value="Secre_tail"/>
</dbReference>
<accession>A0A532USN1</accession>
<dbReference type="AlphaFoldDB" id="A0A532USN1"/>
<dbReference type="GO" id="GO:0010411">
    <property type="term" value="P:xyloglucan metabolic process"/>
    <property type="evidence" value="ECO:0007669"/>
    <property type="project" value="TreeGrafter"/>
</dbReference>
<dbReference type="InterPro" id="IPR052025">
    <property type="entry name" value="Xyloglucanase_GH74"/>
</dbReference>
<dbReference type="Gene3D" id="2.60.40.4070">
    <property type="match status" value="1"/>
</dbReference>
<dbReference type="SUPFAM" id="SSF50939">
    <property type="entry name" value="Sialidases"/>
    <property type="match status" value="1"/>
</dbReference>
<feature type="compositionally biased region" description="Basic and acidic residues" evidence="1">
    <location>
        <begin position="43"/>
        <end position="52"/>
    </location>
</feature>
<proteinExistence type="predicted"/>
<dbReference type="SUPFAM" id="SSF110296">
    <property type="entry name" value="Oligoxyloglucan reducing end-specific cellobiohydrolase"/>
    <property type="match status" value="1"/>
</dbReference>